<dbReference type="Proteomes" id="UP000092461">
    <property type="component" value="Unassembled WGS sequence"/>
</dbReference>
<feature type="transmembrane region" description="Helical" evidence="5">
    <location>
        <begin position="714"/>
        <end position="742"/>
    </location>
</feature>
<dbReference type="CDD" id="cd07042">
    <property type="entry name" value="STAS_SulP_like_sulfate_transporter"/>
    <property type="match status" value="1"/>
</dbReference>
<dbReference type="AlphaFoldDB" id="A0A1B0C9I5"/>
<keyword evidence="2 5" id="KW-0812">Transmembrane</keyword>
<dbReference type="VEuPathDB" id="VectorBase:LLOJ000607"/>
<feature type="transmembrane region" description="Helical" evidence="5">
    <location>
        <begin position="269"/>
        <end position="287"/>
    </location>
</feature>
<feature type="transmembrane region" description="Helical" evidence="5">
    <location>
        <begin position="239"/>
        <end position="257"/>
    </location>
</feature>
<feature type="transmembrane region" description="Helical" evidence="5">
    <location>
        <begin position="161"/>
        <end position="179"/>
    </location>
</feature>
<feature type="transmembrane region" description="Helical" evidence="5">
    <location>
        <begin position="93"/>
        <end position="118"/>
    </location>
</feature>
<dbReference type="EMBL" id="GITU01008616">
    <property type="protein sequence ID" value="MBC1177319.1"/>
    <property type="molecule type" value="Transcribed_RNA"/>
</dbReference>
<dbReference type="EnsemblMetazoa" id="LLOJ000607-RA">
    <property type="protein sequence ID" value="LLOJ000607-PA"/>
    <property type="gene ID" value="LLOJ000607"/>
</dbReference>
<dbReference type="EMBL" id="AJWK01002381">
    <property type="status" value="NOT_ANNOTATED_CDS"/>
    <property type="molecule type" value="Genomic_DNA"/>
</dbReference>
<evidence type="ECO:0000259" key="6">
    <source>
        <dbReference type="PROSITE" id="PS50801"/>
    </source>
</evidence>
<evidence type="ECO:0000313" key="7">
    <source>
        <dbReference type="EMBL" id="MBC1177319.1"/>
    </source>
</evidence>
<dbReference type="GO" id="GO:0055085">
    <property type="term" value="P:transmembrane transport"/>
    <property type="evidence" value="ECO:0007669"/>
    <property type="project" value="InterPro"/>
</dbReference>
<dbReference type="PROSITE" id="PS50801">
    <property type="entry name" value="STAS"/>
    <property type="match status" value="1"/>
</dbReference>
<keyword evidence="3 5" id="KW-1133">Transmembrane helix</keyword>
<feature type="transmembrane region" description="Helical" evidence="5">
    <location>
        <begin position="191"/>
        <end position="209"/>
    </location>
</feature>
<accession>A0A1B0C9I5</accession>
<dbReference type="PANTHER" id="PTHR11814">
    <property type="entry name" value="SULFATE TRANSPORTER"/>
    <property type="match status" value="1"/>
</dbReference>
<reference evidence="9" key="1">
    <citation type="submission" date="2012-05" db="EMBL/GenBank/DDBJ databases">
        <title>Whole Genome Assembly of Lutzomyia longipalpis.</title>
        <authorList>
            <person name="Richards S."/>
            <person name="Qu C."/>
            <person name="Dillon R."/>
            <person name="Worley K."/>
            <person name="Scherer S."/>
            <person name="Batterton M."/>
            <person name="Taylor A."/>
            <person name="Hawes A."/>
            <person name="Hernandez B."/>
            <person name="Kovar C."/>
            <person name="Mandapat C."/>
            <person name="Pham C."/>
            <person name="Qu C."/>
            <person name="Jing C."/>
            <person name="Bess C."/>
            <person name="Bandaranaike D."/>
            <person name="Ngo D."/>
            <person name="Ongeri F."/>
            <person name="Arias F."/>
            <person name="Lara F."/>
            <person name="Weissenberger G."/>
            <person name="Kamau G."/>
            <person name="Han H."/>
            <person name="Shen H."/>
            <person name="Dinh H."/>
            <person name="Khalil I."/>
            <person name="Jones J."/>
            <person name="Shafer J."/>
            <person name="Jayaseelan J."/>
            <person name="Quiroz J."/>
            <person name="Blankenburg K."/>
            <person name="Nguyen L."/>
            <person name="Jackson L."/>
            <person name="Francisco L."/>
            <person name="Tang L.-Y."/>
            <person name="Pu L.-L."/>
            <person name="Perales L."/>
            <person name="Lorensuhewa L."/>
            <person name="Munidasa M."/>
            <person name="Coyle M."/>
            <person name="Taylor M."/>
            <person name="Puazo M."/>
            <person name="Firestine M."/>
            <person name="Scheel M."/>
            <person name="Javaid M."/>
            <person name="Wang M."/>
            <person name="Li M."/>
            <person name="Tabassum N."/>
            <person name="Saada N."/>
            <person name="Osuji N."/>
            <person name="Aqrawi P."/>
            <person name="Fu Q."/>
            <person name="Thornton R."/>
            <person name="Raj R."/>
            <person name="Goodspeed R."/>
            <person name="Mata R."/>
            <person name="Najjar R."/>
            <person name="Gubbala S."/>
            <person name="Lee S."/>
            <person name="Denson S."/>
            <person name="Patil S."/>
            <person name="Macmil S."/>
            <person name="Qi S."/>
            <person name="Matskevitch T."/>
            <person name="Palculict T."/>
            <person name="Mathew T."/>
            <person name="Vee V."/>
            <person name="Velamala V."/>
            <person name="Korchina V."/>
            <person name="Cai W."/>
            <person name="Liu W."/>
            <person name="Dai W."/>
            <person name="Zou X."/>
            <person name="Zhu Y."/>
            <person name="Zhang Y."/>
            <person name="Wu Y.-Q."/>
            <person name="Xin Y."/>
            <person name="Nazarath L."/>
            <person name="Kovar C."/>
            <person name="Han Y."/>
            <person name="Muzny D."/>
            <person name="Gibbs R."/>
        </authorList>
    </citation>
    <scope>NUCLEOTIDE SEQUENCE [LARGE SCALE GENOMIC DNA]</scope>
    <source>
        <strain evidence="9">Jacobina</strain>
    </source>
</reference>
<reference evidence="7" key="2">
    <citation type="journal article" date="2020" name="BMC">
        <title>Leishmania infection induces a limited differential gene expression in the sand fly midgut.</title>
        <authorList>
            <person name="Coutinho-Abreu I.V."/>
            <person name="Serafim T.D."/>
            <person name="Meneses C."/>
            <person name="Kamhawi S."/>
            <person name="Oliveira F."/>
            <person name="Valenzuela J.G."/>
        </authorList>
    </citation>
    <scope>NUCLEOTIDE SEQUENCE</scope>
    <source>
        <strain evidence="7">Jacobina</strain>
        <tissue evidence="7">Midgut</tissue>
    </source>
</reference>
<feature type="transmembrane region" description="Helical" evidence="5">
    <location>
        <begin position="486"/>
        <end position="509"/>
    </location>
</feature>
<feature type="transmembrane region" description="Helical" evidence="5">
    <location>
        <begin position="545"/>
        <end position="563"/>
    </location>
</feature>
<dbReference type="InterPro" id="IPR002645">
    <property type="entry name" value="STAS_dom"/>
</dbReference>
<feature type="transmembrane region" description="Helical" evidence="5">
    <location>
        <begin position="583"/>
        <end position="608"/>
    </location>
</feature>
<dbReference type="GO" id="GO:0016020">
    <property type="term" value="C:membrane"/>
    <property type="evidence" value="ECO:0007669"/>
    <property type="project" value="UniProtKB-SubCell"/>
</dbReference>
<dbReference type="Pfam" id="PF00916">
    <property type="entry name" value="Sulfate_transp"/>
    <property type="match status" value="3"/>
</dbReference>
<dbReference type="VEuPathDB" id="VectorBase:LLONM1_008007"/>
<evidence type="ECO:0000313" key="8">
    <source>
        <dbReference type="EnsemblMetazoa" id="LLOJ000607-PA"/>
    </source>
</evidence>
<sequence>MTVPNESTTAVKVSRPIYRLEQINQNFQYENHKENKWKSVVHKVKQIDFFRTLVSVIPILDWGRSYSAQNDLLPDFISGCTVAVMHIPQGMGYALLANVPPIMGIYTAFFPVLIYFLFGTSRHNSMGTFAVVSIMVGKLVVKYAGDANLPEDENLPTSLDVATIVTFMVGVYLLVFYIFRLGVVSTLLSDVLVSGFTTGCAIHVFTSQVKDILGLSLPQIPGYFDVVITYYEITQRISTANWVACCISGISIVVLIINNELLKPRLAKITIVPMPIELIAVVTGTLVSSQLRLAEDWGVNTIQNIPLGFPVLTPPKFALVRSIAADSFIIAIVSYTVAVSMALIFAQKFHYKIRFNQELLAMRISTANWVACCISGISIVVLIINNELLKPRLAKITIVPMPIELIAVVTGTLVSSQLRLAEDWGVNTIQNIPLGFPVLTPPKFALVRSIAADSFIIAIVSYTVAVSMALIFAQKFHYKIRFNQELLAMGIGNVFGSFFQCIPFCASLSRSVIQQTVGGRTQVASVVSCSILVFILLWVGKFFEPLPKCVLASIILVSLKGLLMQYKDFFKFWKCSRLDGFIWLTTFLTVVLVAIDVGLIVGITLSILTLLLKSLKPLNGIGNVFGSFFQCIPFCASLSRSVIQQTVGGRTQVASVVSCSILVFILLWVGKFFEPLPKCVLASIILVSLKGLLMQYKDFFKFWKCSRLDGFIWLTTFLTVVLVAIDVGLIVGITLSILTLLLKSLKPYVCLLGSVPGTEIYLDVTKYKGTVEIPNVKIFHYCGSLNFASRDQFRKLLFKHTGVNAKKIPSSDGLKDESPHDVRCIVMDFSAVTYVDSGGFTTLKAIIEELSARGILVLIAAISCPVYEGYKKSNLYDLEKEGMSKTFPTIHDAVQYALEKNIPISITYESIRL</sequence>
<organism evidence="8 9">
    <name type="scientific">Lutzomyia longipalpis</name>
    <name type="common">Sand fly</name>
    <dbReference type="NCBI Taxonomy" id="7200"/>
    <lineage>
        <taxon>Eukaryota</taxon>
        <taxon>Metazoa</taxon>
        <taxon>Ecdysozoa</taxon>
        <taxon>Arthropoda</taxon>
        <taxon>Hexapoda</taxon>
        <taxon>Insecta</taxon>
        <taxon>Pterygota</taxon>
        <taxon>Neoptera</taxon>
        <taxon>Endopterygota</taxon>
        <taxon>Diptera</taxon>
        <taxon>Nematocera</taxon>
        <taxon>Psychodoidea</taxon>
        <taxon>Psychodidae</taxon>
        <taxon>Lutzomyia</taxon>
        <taxon>Lutzomyia</taxon>
    </lineage>
</organism>
<dbReference type="InterPro" id="IPR036513">
    <property type="entry name" value="STAS_dom_sf"/>
</dbReference>
<feature type="transmembrane region" description="Helical" evidence="5">
    <location>
        <begin position="651"/>
        <end position="669"/>
    </location>
</feature>
<dbReference type="Pfam" id="PF01740">
    <property type="entry name" value="STAS"/>
    <property type="match status" value="1"/>
</dbReference>
<keyword evidence="9" id="KW-1185">Reference proteome</keyword>
<comment type="subcellular location">
    <subcellularLocation>
        <location evidence="1">Membrane</location>
        <topology evidence="1">Multi-pass membrane protein</topology>
    </subcellularLocation>
</comment>
<feature type="domain" description="STAS" evidence="6">
    <location>
        <begin position="766"/>
        <end position="897"/>
    </location>
</feature>
<feature type="transmembrane region" description="Helical" evidence="5">
    <location>
        <begin position="323"/>
        <end position="346"/>
    </location>
</feature>
<feature type="transmembrane region" description="Helical" evidence="5">
    <location>
        <begin position="455"/>
        <end position="474"/>
    </location>
</feature>
<evidence type="ECO:0000256" key="4">
    <source>
        <dbReference type="ARBA" id="ARBA00023136"/>
    </source>
</evidence>
<feature type="transmembrane region" description="Helical" evidence="5">
    <location>
        <begin position="675"/>
        <end position="693"/>
    </location>
</feature>
<dbReference type="VEuPathDB" id="VectorBase:LLONM1_002519"/>
<keyword evidence="4 5" id="KW-0472">Membrane</keyword>
<name>A0A1B0C9I5_LUTLO</name>
<dbReference type="SUPFAM" id="SSF52091">
    <property type="entry name" value="SpoIIaa-like"/>
    <property type="match status" value="1"/>
</dbReference>
<dbReference type="EMBL" id="AJWK01002382">
    <property type="status" value="NOT_ANNOTATED_CDS"/>
    <property type="molecule type" value="Genomic_DNA"/>
</dbReference>
<reference evidence="8" key="3">
    <citation type="submission" date="2020-05" db="UniProtKB">
        <authorList>
            <consortium name="EnsemblMetazoa"/>
        </authorList>
    </citation>
    <scope>IDENTIFICATION</scope>
    <source>
        <strain evidence="8">Jacobina</strain>
    </source>
</reference>
<feature type="transmembrane region" description="Helical" evidence="5">
    <location>
        <begin position="367"/>
        <end position="384"/>
    </location>
</feature>
<dbReference type="InterPro" id="IPR011547">
    <property type="entry name" value="SLC26A/SulP_dom"/>
</dbReference>
<protein>
    <submittedName>
        <fullName evidence="7">Putative solute carrier family 26 member 10-like protein</fullName>
    </submittedName>
</protein>
<feature type="transmembrane region" description="Helical" evidence="5">
    <location>
        <begin position="620"/>
        <end position="639"/>
    </location>
</feature>
<evidence type="ECO:0000256" key="2">
    <source>
        <dbReference type="ARBA" id="ARBA00022692"/>
    </source>
</evidence>
<dbReference type="Gene3D" id="3.30.750.24">
    <property type="entry name" value="STAS domain"/>
    <property type="match status" value="1"/>
</dbReference>
<evidence type="ECO:0000256" key="3">
    <source>
        <dbReference type="ARBA" id="ARBA00022989"/>
    </source>
</evidence>
<evidence type="ECO:0000256" key="1">
    <source>
        <dbReference type="ARBA" id="ARBA00004141"/>
    </source>
</evidence>
<feature type="transmembrane region" description="Helical" evidence="5">
    <location>
        <begin position="521"/>
        <end position="539"/>
    </location>
</feature>
<dbReference type="EMBL" id="AJWK01002380">
    <property type="status" value="NOT_ANNOTATED_CDS"/>
    <property type="molecule type" value="Genomic_DNA"/>
</dbReference>
<evidence type="ECO:0000256" key="5">
    <source>
        <dbReference type="SAM" id="Phobius"/>
    </source>
</evidence>
<evidence type="ECO:0000313" key="9">
    <source>
        <dbReference type="Proteomes" id="UP000092461"/>
    </source>
</evidence>
<dbReference type="InterPro" id="IPR001902">
    <property type="entry name" value="SLC26A/SulP_fam"/>
</dbReference>
<proteinExistence type="predicted"/>